<dbReference type="RefSeq" id="WP_172505964.1">
    <property type="nucleotide sequence ID" value="NZ_JAFMUH010000011.1"/>
</dbReference>
<proteinExistence type="predicted"/>
<gene>
    <name evidence="1" type="ORF">TNO010_60016</name>
</gene>
<dbReference type="AlphaFoldDB" id="A0A2I2MCR7"/>
<sequence length="272" mass="32206">MTKKNIDKIIATGTPLKKIILIHEDIARRKYAKKKLLTNQEFEEISNSFIKNKDIDLWNKFKKTEYTVSSALMNLQGCLFEVKMHYSNLRGYILNWNTIEHTELLVNSVLHEIKDPIERKKIAENGAQYTSILFSKKKIDKEGYINLEIDFEKGNSNNIDQYSLLSVMNNVKKDVTKSVVKWLSWEKALYDYINKQGFNIKIYKDKIQEFRNEIDTPIIAWVKYYGELENEIILNPNTQELLKKYAICPKIEELEINKKEYDFFKNIILEDE</sequence>
<evidence type="ECO:0000313" key="2">
    <source>
        <dbReference type="Proteomes" id="UP000490060"/>
    </source>
</evidence>
<name>A0A2I2MCR7_9FLAO</name>
<accession>A0A2I2MCR7</accession>
<evidence type="ECO:0000313" key="1">
    <source>
        <dbReference type="EMBL" id="SOU89907.1"/>
    </source>
</evidence>
<dbReference type="EMBL" id="OENE01000052">
    <property type="protein sequence ID" value="SOU89907.1"/>
    <property type="molecule type" value="Genomic_DNA"/>
</dbReference>
<protein>
    <submittedName>
        <fullName evidence="1">Uncharacterized protein</fullName>
    </submittedName>
</protein>
<organism evidence="1 2">
    <name type="scientific">Tenacibaculum finnmarkense genomovar ulcerans</name>
    <dbReference type="NCBI Taxonomy" id="2781388"/>
    <lineage>
        <taxon>Bacteria</taxon>
        <taxon>Pseudomonadati</taxon>
        <taxon>Bacteroidota</taxon>
        <taxon>Flavobacteriia</taxon>
        <taxon>Flavobacteriales</taxon>
        <taxon>Flavobacteriaceae</taxon>
        <taxon>Tenacibaculum</taxon>
        <taxon>Tenacibaculum finnmarkense</taxon>
    </lineage>
</organism>
<reference evidence="1 2" key="1">
    <citation type="submission" date="2017-11" db="EMBL/GenBank/DDBJ databases">
        <authorList>
            <person name="Duchaud E."/>
        </authorList>
    </citation>
    <scope>NUCLEOTIDE SEQUENCE [LARGE SCALE GENOMIC DNA]</scope>
    <source>
        <strain evidence="1 2">TNO010</strain>
    </source>
</reference>
<dbReference type="Proteomes" id="UP000490060">
    <property type="component" value="Unassembled WGS sequence"/>
</dbReference>